<protein>
    <submittedName>
        <fullName evidence="2">Uncharacterized protein</fullName>
    </submittedName>
</protein>
<evidence type="ECO:0000313" key="2">
    <source>
        <dbReference type="EMBL" id="CEK48072.1"/>
    </source>
</evidence>
<dbReference type="AlphaFoldDB" id="A0A0B6XVJ1"/>
<proteinExistence type="predicted"/>
<dbReference type="EMBL" id="HACG01001207">
    <property type="protein sequence ID" value="CEK48072.1"/>
    <property type="molecule type" value="Transcribed_RNA"/>
</dbReference>
<feature type="compositionally biased region" description="Basic residues" evidence="1">
    <location>
        <begin position="52"/>
        <end position="61"/>
    </location>
</feature>
<name>A0A0B6XVJ1_9EUPU</name>
<evidence type="ECO:0000256" key="1">
    <source>
        <dbReference type="SAM" id="MobiDB-lite"/>
    </source>
</evidence>
<reference evidence="2" key="1">
    <citation type="submission" date="2014-12" db="EMBL/GenBank/DDBJ databases">
        <title>Insight into the proteome of Arion vulgaris.</title>
        <authorList>
            <person name="Aradska J."/>
            <person name="Bulat T."/>
            <person name="Smidak R."/>
            <person name="Sarate P."/>
            <person name="Gangsoo J."/>
            <person name="Sialana F."/>
            <person name="Bilban M."/>
            <person name="Lubec G."/>
        </authorList>
    </citation>
    <scope>NUCLEOTIDE SEQUENCE</scope>
    <source>
        <tissue evidence="2">Skin</tissue>
    </source>
</reference>
<feature type="non-terminal residue" evidence="2">
    <location>
        <position position="61"/>
    </location>
</feature>
<feature type="compositionally biased region" description="Polar residues" evidence="1">
    <location>
        <begin position="32"/>
        <end position="45"/>
    </location>
</feature>
<sequence length="61" mass="7134">MNTTQTYDDHVRGSPGRYSDDFESDDDKKTPKNASTTKKISNHQYYQDKFRGRGRASRSMR</sequence>
<feature type="region of interest" description="Disordered" evidence="1">
    <location>
        <begin position="1"/>
        <end position="61"/>
    </location>
</feature>
<accession>A0A0B6XVJ1</accession>
<organism evidence="2">
    <name type="scientific">Arion vulgaris</name>
    <dbReference type="NCBI Taxonomy" id="1028688"/>
    <lineage>
        <taxon>Eukaryota</taxon>
        <taxon>Metazoa</taxon>
        <taxon>Spiralia</taxon>
        <taxon>Lophotrochozoa</taxon>
        <taxon>Mollusca</taxon>
        <taxon>Gastropoda</taxon>
        <taxon>Heterobranchia</taxon>
        <taxon>Euthyneura</taxon>
        <taxon>Panpulmonata</taxon>
        <taxon>Eupulmonata</taxon>
        <taxon>Stylommatophora</taxon>
        <taxon>Helicina</taxon>
        <taxon>Arionoidea</taxon>
        <taxon>Arionidae</taxon>
        <taxon>Arion</taxon>
    </lineage>
</organism>
<gene>
    <name evidence="2" type="primary">ORF3029</name>
</gene>